<keyword evidence="2" id="KW-1185">Reference proteome</keyword>
<reference evidence="1 2" key="1">
    <citation type="journal article" date="2009" name="Nature">
        <title>The Sorghum bicolor genome and the diversification of grasses.</title>
        <authorList>
            <person name="Paterson A.H."/>
            <person name="Bowers J.E."/>
            <person name="Bruggmann R."/>
            <person name="Dubchak I."/>
            <person name="Grimwood J."/>
            <person name="Gundlach H."/>
            <person name="Haberer G."/>
            <person name="Hellsten U."/>
            <person name="Mitros T."/>
            <person name="Poliakov A."/>
            <person name="Schmutz J."/>
            <person name="Spannagl M."/>
            <person name="Tang H."/>
            <person name="Wang X."/>
            <person name="Wicker T."/>
            <person name="Bharti A.K."/>
            <person name="Chapman J."/>
            <person name="Feltus F.A."/>
            <person name="Gowik U."/>
            <person name="Grigoriev I.V."/>
            <person name="Lyons E."/>
            <person name="Maher C.A."/>
            <person name="Martis M."/>
            <person name="Narechania A."/>
            <person name="Otillar R.P."/>
            <person name="Penning B.W."/>
            <person name="Salamov A.A."/>
            <person name="Wang Y."/>
            <person name="Zhang L."/>
            <person name="Carpita N.C."/>
            <person name="Freeling M."/>
            <person name="Gingle A.R."/>
            <person name="Hash C.T."/>
            <person name="Keller B."/>
            <person name="Klein P."/>
            <person name="Kresovich S."/>
            <person name="McCann M.C."/>
            <person name="Ming R."/>
            <person name="Peterson D.G."/>
            <person name="Mehboob-ur-Rahman"/>
            <person name="Ware D."/>
            <person name="Westhoff P."/>
            <person name="Mayer K.F."/>
            <person name="Messing J."/>
            <person name="Rokhsar D.S."/>
        </authorList>
    </citation>
    <scope>NUCLEOTIDE SEQUENCE [LARGE SCALE GENOMIC DNA]</scope>
    <source>
        <strain evidence="2">cv. BTx623</strain>
    </source>
</reference>
<dbReference type="EMBL" id="CM000769">
    <property type="protein sequence ID" value="OQU76501.1"/>
    <property type="molecule type" value="Genomic_DNA"/>
</dbReference>
<dbReference type="Gramene" id="OQU76501">
    <property type="protein sequence ID" value="OQU76501"/>
    <property type="gene ID" value="SORBI_3010G155701"/>
</dbReference>
<dbReference type="InParanoid" id="A0A1W0VTB8"/>
<reference evidence="2" key="2">
    <citation type="journal article" date="2018" name="Plant J.">
        <title>The Sorghum bicolor reference genome: improved assembly, gene annotations, a transcriptome atlas, and signatures of genome organization.</title>
        <authorList>
            <person name="McCormick R.F."/>
            <person name="Truong S.K."/>
            <person name="Sreedasyam A."/>
            <person name="Jenkins J."/>
            <person name="Shu S."/>
            <person name="Sims D."/>
            <person name="Kennedy M."/>
            <person name="Amirebrahimi M."/>
            <person name="Weers B.D."/>
            <person name="McKinley B."/>
            <person name="Mattison A."/>
            <person name="Morishige D.T."/>
            <person name="Grimwood J."/>
            <person name="Schmutz J."/>
            <person name="Mullet J.E."/>
        </authorList>
    </citation>
    <scope>NUCLEOTIDE SEQUENCE [LARGE SCALE GENOMIC DNA]</scope>
    <source>
        <strain evidence="2">cv. BTx623</strain>
    </source>
</reference>
<sequence>MLRADTPIVPSVPLRLLSSHPTRPRQRTWWCRQVKNAHRSCVLF</sequence>
<dbReference type="AlphaFoldDB" id="A0A1W0VTB8"/>
<accession>A0A1W0VTB8</accession>
<gene>
    <name evidence="1" type="ORF">SORBI_3010G155701</name>
</gene>
<protein>
    <submittedName>
        <fullName evidence="1">Uncharacterized protein</fullName>
    </submittedName>
</protein>
<dbReference type="Proteomes" id="UP000000768">
    <property type="component" value="Chromosome 10"/>
</dbReference>
<name>A0A1W0VTB8_SORBI</name>
<organism evidence="1 2">
    <name type="scientific">Sorghum bicolor</name>
    <name type="common">Sorghum</name>
    <name type="synonym">Sorghum vulgare</name>
    <dbReference type="NCBI Taxonomy" id="4558"/>
    <lineage>
        <taxon>Eukaryota</taxon>
        <taxon>Viridiplantae</taxon>
        <taxon>Streptophyta</taxon>
        <taxon>Embryophyta</taxon>
        <taxon>Tracheophyta</taxon>
        <taxon>Spermatophyta</taxon>
        <taxon>Magnoliopsida</taxon>
        <taxon>Liliopsida</taxon>
        <taxon>Poales</taxon>
        <taxon>Poaceae</taxon>
        <taxon>PACMAD clade</taxon>
        <taxon>Panicoideae</taxon>
        <taxon>Andropogonodae</taxon>
        <taxon>Andropogoneae</taxon>
        <taxon>Sorghinae</taxon>
        <taxon>Sorghum</taxon>
    </lineage>
</organism>
<evidence type="ECO:0000313" key="2">
    <source>
        <dbReference type="Proteomes" id="UP000000768"/>
    </source>
</evidence>
<proteinExistence type="predicted"/>
<evidence type="ECO:0000313" key="1">
    <source>
        <dbReference type="EMBL" id="OQU76501.1"/>
    </source>
</evidence>